<keyword evidence="3" id="KW-1185">Reference proteome</keyword>
<reference evidence="2 3" key="4">
    <citation type="journal article" date="2011" name="BMC Genomics">
        <title>RNA-Seq improves annotation of protein-coding genes in the cucumber genome.</title>
        <authorList>
            <person name="Li Z."/>
            <person name="Zhang Z."/>
            <person name="Yan P."/>
            <person name="Huang S."/>
            <person name="Fei Z."/>
            <person name="Lin K."/>
        </authorList>
    </citation>
    <scope>NUCLEOTIDE SEQUENCE [LARGE SCALE GENOMIC DNA]</scope>
    <source>
        <strain evidence="3">cv. 9930</strain>
    </source>
</reference>
<gene>
    <name evidence="2" type="ORF">Csa_1G108275</name>
</gene>
<organism evidence="2 3">
    <name type="scientific">Cucumis sativus</name>
    <name type="common">Cucumber</name>
    <dbReference type="NCBI Taxonomy" id="3659"/>
    <lineage>
        <taxon>Eukaryota</taxon>
        <taxon>Viridiplantae</taxon>
        <taxon>Streptophyta</taxon>
        <taxon>Embryophyta</taxon>
        <taxon>Tracheophyta</taxon>
        <taxon>Spermatophyta</taxon>
        <taxon>Magnoliopsida</taxon>
        <taxon>eudicotyledons</taxon>
        <taxon>Gunneridae</taxon>
        <taxon>Pentapetalae</taxon>
        <taxon>rosids</taxon>
        <taxon>fabids</taxon>
        <taxon>Cucurbitales</taxon>
        <taxon>Cucurbitaceae</taxon>
        <taxon>Benincaseae</taxon>
        <taxon>Cucumis</taxon>
    </lineage>
</organism>
<reference evidence="2 3" key="3">
    <citation type="journal article" date="2010" name="BMC Genomics">
        <title>Transcriptome sequencing and comparative analysis of cucumber flowers with different sex types.</title>
        <authorList>
            <person name="Guo S."/>
            <person name="Zheng Y."/>
            <person name="Joung J.G."/>
            <person name="Liu S."/>
            <person name="Zhang Z."/>
            <person name="Crasta O.R."/>
            <person name="Sobral B.W."/>
            <person name="Xu Y."/>
            <person name="Huang S."/>
            <person name="Fei Z."/>
        </authorList>
    </citation>
    <scope>NUCLEOTIDE SEQUENCE [LARGE SCALE GENOMIC DNA]</scope>
    <source>
        <strain evidence="3">cv. 9930</strain>
    </source>
</reference>
<feature type="compositionally biased region" description="Polar residues" evidence="1">
    <location>
        <begin position="1"/>
        <end position="22"/>
    </location>
</feature>
<evidence type="ECO:0000313" key="2">
    <source>
        <dbReference type="EMBL" id="KGN64802.1"/>
    </source>
</evidence>
<dbReference type="EMBL" id="CM002922">
    <property type="protein sequence ID" value="KGN64802.1"/>
    <property type="molecule type" value="Genomic_DNA"/>
</dbReference>
<dbReference type="AlphaFoldDB" id="A0A0A0LVF1"/>
<reference evidence="2 3" key="1">
    <citation type="journal article" date="2009" name="Nat. Genet.">
        <title>The genome of the cucumber, Cucumis sativus L.</title>
        <authorList>
            <person name="Huang S."/>
            <person name="Li R."/>
            <person name="Zhang Z."/>
            <person name="Li L."/>
            <person name="Gu X."/>
            <person name="Fan W."/>
            <person name="Lucas W.J."/>
            <person name="Wang X."/>
            <person name="Xie B."/>
            <person name="Ni P."/>
            <person name="Ren Y."/>
            <person name="Zhu H."/>
            <person name="Li J."/>
            <person name="Lin K."/>
            <person name="Jin W."/>
            <person name="Fei Z."/>
            <person name="Li G."/>
            <person name="Staub J."/>
            <person name="Kilian A."/>
            <person name="van der Vossen E.A."/>
            <person name="Wu Y."/>
            <person name="Guo J."/>
            <person name="He J."/>
            <person name="Jia Z."/>
            <person name="Ren Y."/>
            <person name="Tian G."/>
            <person name="Lu Y."/>
            <person name="Ruan J."/>
            <person name="Qian W."/>
            <person name="Wang M."/>
            <person name="Huang Q."/>
            <person name="Li B."/>
            <person name="Xuan Z."/>
            <person name="Cao J."/>
            <person name="Asan"/>
            <person name="Wu Z."/>
            <person name="Zhang J."/>
            <person name="Cai Q."/>
            <person name="Bai Y."/>
            <person name="Zhao B."/>
            <person name="Han Y."/>
            <person name="Li Y."/>
            <person name="Li X."/>
            <person name="Wang S."/>
            <person name="Shi Q."/>
            <person name="Liu S."/>
            <person name="Cho W.K."/>
            <person name="Kim J.Y."/>
            <person name="Xu Y."/>
            <person name="Heller-Uszynska K."/>
            <person name="Miao H."/>
            <person name="Cheng Z."/>
            <person name="Zhang S."/>
            <person name="Wu J."/>
            <person name="Yang Y."/>
            <person name="Kang H."/>
            <person name="Li M."/>
            <person name="Liang H."/>
            <person name="Ren X."/>
            <person name="Shi Z."/>
            <person name="Wen M."/>
            <person name="Jian M."/>
            <person name="Yang H."/>
            <person name="Zhang G."/>
            <person name="Yang Z."/>
            <person name="Chen R."/>
            <person name="Liu S."/>
            <person name="Li J."/>
            <person name="Ma L."/>
            <person name="Liu H."/>
            <person name="Zhou Y."/>
            <person name="Zhao J."/>
            <person name="Fang X."/>
            <person name="Li G."/>
            <person name="Fang L."/>
            <person name="Li Y."/>
            <person name="Liu D."/>
            <person name="Zheng H."/>
            <person name="Zhang Y."/>
            <person name="Qin N."/>
            <person name="Li Z."/>
            <person name="Yang G."/>
            <person name="Yang S."/>
            <person name="Bolund L."/>
            <person name="Kristiansen K."/>
            <person name="Zheng H."/>
            <person name="Li S."/>
            <person name="Zhang X."/>
            <person name="Yang H."/>
            <person name="Wang J."/>
            <person name="Sun R."/>
            <person name="Zhang B."/>
            <person name="Jiang S."/>
            <person name="Wang J."/>
            <person name="Du Y."/>
            <person name="Li S."/>
        </authorList>
    </citation>
    <scope>NUCLEOTIDE SEQUENCE [LARGE SCALE GENOMIC DNA]</scope>
    <source>
        <strain evidence="3">cv. 9930</strain>
    </source>
</reference>
<feature type="region of interest" description="Disordered" evidence="1">
    <location>
        <begin position="1"/>
        <end position="25"/>
    </location>
</feature>
<evidence type="ECO:0000313" key="3">
    <source>
        <dbReference type="Proteomes" id="UP000029981"/>
    </source>
</evidence>
<dbReference type="Gramene" id="KGN64802">
    <property type="protein sequence ID" value="KGN64802"/>
    <property type="gene ID" value="Csa_1G108275"/>
</dbReference>
<reference evidence="2 3" key="2">
    <citation type="journal article" date="2009" name="PLoS ONE">
        <title>An integrated genetic and cytogenetic map of the cucumber genome.</title>
        <authorList>
            <person name="Ren Y."/>
            <person name="Zhang Z."/>
            <person name="Liu J."/>
            <person name="Staub J.E."/>
            <person name="Han Y."/>
            <person name="Cheng Z."/>
            <person name="Li X."/>
            <person name="Lu J."/>
            <person name="Miao H."/>
            <person name="Kang H."/>
            <person name="Xie B."/>
            <person name="Gu X."/>
            <person name="Wang X."/>
            <person name="Du Y."/>
            <person name="Jin W."/>
            <person name="Huang S."/>
        </authorList>
    </citation>
    <scope>NUCLEOTIDE SEQUENCE [LARGE SCALE GENOMIC DNA]</scope>
    <source>
        <strain evidence="3">cv. 9930</strain>
    </source>
</reference>
<accession>A0A0A0LVF1</accession>
<sequence>MDSINTPSSTQIETEPTTNQEIQLDPNRYQVWSGTMPVGTLEFTNLLNQVKTTKLDKGNFSF</sequence>
<protein>
    <submittedName>
        <fullName evidence="2">Uncharacterized protein</fullName>
    </submittedName>
</protein>
<evidence type="ECO:0000256" key="1">
    <source>
        <dbReference type="SAM" id="MobiDB-lite"/>
    </source>
</evidence>
<name>A0A0A0LVF1_CUCSA</name>
<dbReference type="Proteomes" id="UP000029981">
    <property type="component" value="Chromosome 1"/>
</dbReference>
<proteinExistence type="predicted"/>